<feature type="chain" id="PRO_5046864610" evidence="1">
    <location>
        <begin position="23"/>
        <end position="353"/>
    </location>
</feature>
<dbReference type="RefSeq" id="WP_309825220.1">
    <property type="nucleotide sequence ID" value="NZ_JAVIZX010000001.1"/>
</dbReference>
<dbReference type="InterPro" id="IPR015168">
    <property type="entry name" value="SsuA/THI5"/>
</dbReference>
<dbReference type="PROSITE" id="PS51318">
    <property type="entry name" value="TAT"/>
    <property type="match status" value="1"/>
</dbReference>
<feature type="signal peptide" evidence="1">
    <location>
        <begin position="1"/>
        <end position="22"/>
    </location>
</feature>
<evidence type="ECO:0000313" key="4">
    <source>
        <dbReference type="Proteomes" id="UP001267710"/>
    </source>
</evidence>
<protein>
    <submittedName>
        <fullName evidence="3">ABC-type nitrate/sulfonate/bicarbonate transport system substrate-binding protein</fullName>
    </submittedName>
</protein>
<dbReference type="InterPro" id="IPR006311">
    <property type="entry name" value="TAT_signal"/>
</dbReference>
<dbReference type="PANTHER" id="PTHR31528">
    <property type="entry name" value="4-AMINO-5-HYDROXYMETHYL-2-METHYLPYRIMIDINE PHOSPHATE SYNTHASE THI11-RELATED"/>
    <property type="match status" value="1"/>
</dbReference>
<evidence type="ECO:0000256" key="1">
    <source>
        <dbReference type="SAM" id="SignalP"/>
    </source>
</evidence>
<organism evidence="3 4">
    <name type="scientific">Paracidovorax wautersii</name>
    <dbReference type="NCBI Taxonomy" id="1177982"/>
    <lineage>
        <taxon>Bacteria</taxon>
        <taxon>Pseudomonadati</taxon>
        <taxon>Pseudomonadota</taxon>
        <taxon>Betaproteobacteria</taxon>
        <taxon>Burkholderiales</taxon>
        <taxon>Comamonadaceae</taxon>
        <taxon>Paracidovorax</taxon>
    </lineage>
</organism>
<gene>
    <name evidence="3" type="ORF">QE399_000033</name>
</gene>
<reference evidence="3 4" key="1">
    <citation type="submission" date="2023-08" db="EMBL/GenBank/DDBJ databases">
        <title>Functional and genomic diversity of the sorghum phyllosphere microbiome.</title>
        <authorList>
            <person name="Shade A."/>
        </authorList>
    </citation>
    <scope>NUCLEOTIDE SEQUENCE [LARGE SCALE GENOMIC DNA]</scope>
    <source>
        <strain evidence="3 4">SORGH_AS_0335</strain>
    </source>
</reference>
<dbReference type="EMBL" id="JAVIZX010000001">
    <property type="protein sequence ID" value="MDR6212344.1"/>
    <property type="molecule type" value="Genomic_DNA"/>
</dbReference>
<keyword evidence="4" id="KW-1185">Reference proteome</keyword>
<dbReference type="Pfam" id="PF09084">
    <property type="entry name" value="NMT1"/>
    <property type="match status" value="1"/>
</dbReference>
<accession>A0ABU1I555</accession>
<evidence type="ECO:0000313" key="3">
    <source>
        <dbReference type="EMBL" id="MDR6212344.1"/>
    </source>
</evidence>
<dbReference type="Gene3D" id="3.40.190.10">
    <property type="entry name" value="Periplasmic binding protein-like II"/>
    <property type="match status" value="2"/>
</dbReference>
<dbReference type="PANTHER" id="PTHR31528:SF15">
    <property type="entry name" value="RIBOFLAVIN-BINDING PROTEIN RIBY"/>
    <property type="match status" value="1"/>
</dbReference>
<keyword evidence="1" id="KW-0732">Signal</keyword>
<feature type="domain" description="SsuA/THI5-like" evidence="2">
    <location>
        <begin position="55"/>
        <end position="269"/>
    </location>
</feature>
<name>A0ABU1I555_9BURK</name>
<dbReference type="SUPFAM" id="SSF53850">
    <property type="entry name" value="Periplasmic binding protein-like II"/>
    <property type="match status" value="1"/>
</dbReference>
<comment type="caution">
    <text evidence="3">The sequence shown here is derived from an EMBL/GenBank/DDBJ whole genome shotgun (WGS) entry which is preliminary data.</text>
</comment>
<sequence length="353" mass="37812">MQRRHFLSAALAAPIAGPLATAATAAAGLAAPAVVRAQGALTPLKFTLDFRVTSQTSPFFLALAQGYYKDEGLDVSIDVGAGSVASITRVASGAYDLGLGDISSLVEFHAQNPDTPVQAIYQYYNRAPFVIIGRKDRGITTDFQSLKGKKVAAAAVEATRRCWPMVARALKTPPELFDWVTTDFSARDNVMVRGDVDAATYFHDSAVSLFARVPPKDLSVLEYGKAGLNLYGNAVLGGKLVQERPELAQAFLRASNRALRETLAQPDAAFAAIKAREPILNMEVERERWGITRRYLATAETQSIGLGAVQPAVLAQQIDEVAAVFNLARKPAADRVFNPALLPAVADRKVAAA</sequence>
<dbReference type="InterPro" id="IPR027939">
    <property type="entry name" value="NMT1/THI5"/>
</dbReference>
<evidence type="ECO:0000259" key="2">
    <source>
        <dbReference type="Pfam" id="PF09084"/>
    </source>
</evidence>
<dbReference type="Proteomes" id="UP001267710">
    <property type="component" value="Unassembled WGS sequence"/>
</dbReference>
<proteinExistence type="predicted"/>